<dbReference type="SUPFAM" id="SSF101386">
    <property type="entry name" value="all-alpha NTP pyrophosphatases"/>
    <property type="match status" value="1"/>
</dbReference>
<dbReference type="RefSeq" id="WP_025911836.1">
    <property type="nucleotide sequence ID" value="NZ_KQ758642.1"/>
</dbReference>
<dbReference type="GeneID" id="93682615"/>
<sequence length="108" mass="12517">MPAYNKLVRDYIPQIIEQSGKKYTTSNLTIDEYKKELKKKAEEEWSEYKEAKTEHEAVEELADLLEVVYALAALNGATPQQLEHVRQQKADEKGGFNERVFLVEVEDQ</sequence>
<protein>
    <submittedName>
        <fullName evidence="2">Phosphoribosyl-ATP pyrophosphohydrolase</fullName>
    </submittedName>
</protein>
<dbReference type="CDD" id="cd11532">
    <property type="entry name" value="NTP-PPase_COG4997"/>
    <property type="match status" value="1"/>
</dbReference>
<dbReference type="EMBL" id="LNQP01000026">
    <property type="protein sequence ID" value="KSU88233.1"/>
    <property type="molecule type" value="Genomic_DNA"/>
</dbReference>
<evidence type="ECO:0000313" key="3">
    <source>
        <dbReference type="Proteomes" id="UP000053681"/>
    </source>
</evidence>
<dbReference type="Proteomes" id="UP000053681">
    <property type="component" value="Unassembled WGS sequence"/>
</dbReference>
<dbReference type="InterPro" id="IPR021130">
    <property type="entry name" value="PRib-ATP_PPHydrolase-like"/>
</dbReference>
<keyword evidence="1" id="KW-0175">Coiled coil</keyword>
<reference evidence="2 3" key="1">
    <citation type="submission" date="2015-11" db="EMBL/GenBank/DDBJ databases">
        <title>Bacillus caseinolyticus sp nov.</title>
        <authorList>
            <person name="Dastager S.G."/>
            <person name="Mawlankar R."/>
        </authorList>
    </citation>
    <scope>NUCLEOTIDE SEQUENCE [LARGE SCALE GENOMIC DNA]</scope>
    <source>
        <strain evidence="2 3">SGD-V-76</strain>
    </source>
</reference>
<keyword evidence="2" id="KW-0378">Hydrolase</keyword>
<name>A0A0V8JMH4_9BACI</name>
<keyword evidence="3" id="KW-1185">Reference proteome</keyword>
<dbReference type="AlphaFoldDB" id="A0A0V8JMH4"/>
<comment type="caution">
    <text evidence="2">The sequence shown here is derived from an EMBL/GenBank/DDBJ whole genome shotgun (WGS) entry which is preliminary data.</text>
</comment>
<dbReference type="GO" id="GO:0016787">
    <property type="term" value="F:hydrolase activity"/>
    <property type="evidence" value="ECO:0007669"/>
    <property type="project" value="UniProtKB-KW"/>
</dbReference>
<organism evidence="2 3">
    <name type="scientific">Priestia veravalensis</name>
    <dbReference type="NCBI Taxonomy" id="1414648"/>
    <lineage>
        <taxon>Bacteria</taxon>
        <taxon>Bacillati</taxon>
        <taxon>Bacillota</taxon>
        <taxon>Bacilli</taxon>
        <taxon>Bacillales</taxon>
        <taxon>Bacillaceae</taxon>
        <taxon>Priestia</taxon>
    </lineage>
</organism>
<evidence type="ECO:0000313" key="2">
    <source>
        <dbReference type="EMBL" id="KSU88233.1"/>
    </source>
</evidence>
<dbReference type="Pfam" id="PF01503">
    <property type="entry name" value="PRA-PH"/>
    <property type="match status" value="1"/>
</dbReference>
<proteinExistence type="predicted"/>
<evidence type="ECO:0000256" key="1">
    <source>
        <dbReference type="SAM" id="Coils"/>
    </source>
</evidence>
<gene>
    <name evidence="2" type="ORF">AS180_08765</name>
</gene>
<accession>A0A0V8JMH4</accession>
<feature type="coiled-coil region" evidence="1">
    <location>
        <begin position="34"/>
        <end position="68"/>
    </location>
</feature>
<dbReference type="InterPro" id="IPR038735">
    <property type="entry name" value="MSMEG_1276-like_NTP-PPase_dom"/>
</dbReference>